<dbReference type="InterPro" id="IPR001612">
    <property type="entry name" value="Caveolin"/>
</dbReference>
<keyword evidence="5 6" id="KW-0472">Membrane</keyword>
<feature type="transmembrane region" description="Helical" evidence="8">
    <location>
        <begin position="116"/>
        <end position="144"/>
    </location>
</feature>
<gene>
    <name evidence="9" type="primary">Nfu_g_1_001367</name>
</gene>
<protein>
    <recommendedName>
        <fullName evidence="6">Caveolin</fullName>
    </recommendedName>
</protein>
<evidence type="ECO:0000313" key="9">
    <source>
        <dbReference type="EMBL" id="SBQ64994.1"/>
    </source>
</evidence>
<evidence type="ECO:0000256" key="1">
    <source>
        <dbReference type="ARBA" id="ARBA00004202"/>
    </source>
</evidence>
<sequence>MMMVSDDCLVECKIDDSDEEQISAPPPPPPPEFASKASTPAPEPPTPPAEPTPSTPSTPSTPPRPINRDPNGINKHLKVEVSDVLAEPTTPYSMDGVWIYSLVGFEKTRIWTYRCLSLLFAVPLAFLCGFILALLACLRVWFLVPCVQLSNTFLPCLRSVFICAVNVFVAPFCMSVALCCSQISILLSNKDFIHKREKDTV</sequence>
<proteinExistence type="inferred from homology"/>
<feature type="region of interest" description="Disordered" evidence="7">
    <location>
        <begin position="1"/>
        <end position="72"/>
    </location>
</feature>
<dbReference type="GO" id="GO:0000139">
    <property type="term" value="C:Golgi membrane"/>
    <property type="evidence" value="ECO:0007669"/>
    <property type="project" value="UniProtKB-SubCell"/>
</dbReference>
<comment type="subcellular location">
    <subcellularLocation>
        <location evidence="1 6">Cell membrane</location>
        <topology evidence="1 6">Peripheral membrane protein</topology>
    </subcellularLocation>
    <subcellularLocation>
        <location evidence="6">Golgi apparatus membrane</location>
        <topology evidence="6">Peripheral membrane protein</topology>
    </subcellularLocation>
    <subcellularLocation>
        <location evidence="6">Membrane</location>
        <location evidence="6">Caveola</location>
        <topology evidence="6">Peripheral membrane protein</topology>
    </subcellularLocation>
</comment>
<reference evidence="9" key="1">
    <citation type="submission" date="2016-05" db="EMBL/GenBank/DDBJ databases">
        <authorList>
            <person name="Lavstsen T."/>
            <person name="Jespersen J.S."/>
        </authorList>
    </citation>
    <scope>NUCLEOTIDE SEQUENCE</scope>
    <source>
        <tissue evidence="9">Brain</tissue>
    </source>
</reference>
<accession>A0A1A8G3R1</accession>
<evidence type="ECO:0000256" key="2">
    <source>
        <dbReference type="ARBA" id="ARBA00010988"/>
    </source>
</evidence>
<feature type="compositionally biased region" description="Pro residues" evidence="7">
    <location>
        <begin position="41"/>
        <end position="65"/>
    </location>
</feature>
<comment type="function">
    <text evidence="6">May act as a scaffolding protein within caveolar membranes. Interacts directly with G-protein alpha subunits and can functionally regulate their activity.</text>
</comment>
<feature type="transmembrane region" description="Helical" evidence="8">
    <location>
        <begin position="164"/>
        <end position="187"/>
    </location>
</feature>
<name>A0A1A8G3R1_9TELE</name>
<evidence type="ECO:0000256" key="7">
    <source>
        <dbReference type="SAM" id="MobiDB-lite"/>
    </source>
</evidence>
<keyword evidence="8" id="KW-0812">Transmembrane</keyword>
<evidence type="ECO:0000256" key="6">
    <source>
        <dbReference type="RuleBase" id="RU000680"/>
    </source>
</evidence>
<dbReference type="Pfam" id="PF01146">
    <property type="entry name" value="Caveolin"/>
    <property type="match status" value="1"/>
</dbReference>
<evidence type="ECO:0000256" key="4">
    <source>
        <dbReference type="ARBA" id="ARBA00023034"/>
    </source>
</evidence>
<dbReference type="PANTHER" id="PTHR10844:SF13">
    <property type="entry name" value="CAVEOLIN"/>
    <property type="match status" value="1"/>
</dbReference>
<evidence type="ECO:0000256" key="5">
    <source>
        <dbReference type="ARBA" id="ARBA00023136"/>
    </source>
</evidence>
<keyword evidence="8" id="KW-1133">Transmembrane helix</keyword>
<comment type="similarity">
    <text evidence="2 6">Belongs to the caveolin family.</text>
</comment>
<dbReference type="GO" id="GO:0060090">
    <property type="term" value="F:molecular adaptor activity"/>
    <property type="evidence" value="ECO:0007669"/>
    <property type="project" value="TreeGrafter"/>
</dbReference>
<keyword evidence="4 6" id="KW-0333">Golgi apparatus</keyword>
<dbReference type="GO" id="GO:0005901">
    <property type="term" value="C:caveola"/>
    <property type="evidence" value="ECO:0007669"/>
    <property type="project" value="UniProtKB-SubCell"/>
</dbReference>
<evidence type="ECO:0000256" key="3">
    <source>
        <dbReference type="ARBA" id="ARBA00022475"/>
    </source>
</evidence>
<dbReference type="GO" id="GO:0051480">
    <property type="term" value="P:regulation of cytosolic calcium ion concentration"/>
    <property type="evidence" value="ECO:0007669"/>
    <property type="project" value="TreeGrafter"/>
</dbReference>
<dbReference type="GO" id="GO:0042383">
    <property type="term" value="C:sarcolemma"/>
    <property type="evidence" value="ECO:0007669"/>
    <property type="project" value="TreeGrafter"/>
</dbReference>
<dbReference type="GO" id="GO:0030154">
    <property type="term" value="P:cell differentiation"/>
    <property type="evidence" value="ECO:0007669"/>
    <property type="project" value="TreeGrafter"/>
</dbReference>
<keyword evidence="3 6" id="KW-1003">Cell membrane</keyword>
<dbReference type="AlphaFoldDB" id="A0A1A8G3R1"/>
<reference evidence="9" key="2">
    <citation type="submission" date="2016-06" db="EMBL/GenBank/DDBJ databases">
        <title>The genome of a short-lived fish provides insights into sex chromosome evolution and the genetic control of aging.</title>
        <authorList>
            <person name="Reichwald K."/>
            <person name="Felder M."/>
            <person name="Petzold A."/>
            <person name="Koch P."/>
            <person name="Groth M."/>
            <person name="Platzer M."/>
        </authorList>
    </citation>
    <scope>NUCLEOTIDE SEQUENCE</scope>
    <source>
        <tissue evidence="9">Brain</tissue>
    </source>
</reference>
<dbReference type="GO" id="GO:0005925">
    <property type="term" value="C:focal adhesion"/>
    <property type="evidence" value="ECO:0007669"/>
    <property type="project" value="TreeGrafter"/>
</dbReference>
<evidence type="ECO:0000256" key="8">
    <source>
        <dbReference type="SAM" id="Phobius"/>
    </source>
</evidence>
<dbReference type="GO" id="GO:0070836">
    <property type="term" value="P:caveola assembly"/>
    <property type="evidence" value="ECO:0007669"/>
    <property type="project" value="InterPro"/>
</dbReference>
<dbReference type="EMBL" id="HAEB01018467">
    <property type="protein sequence ID" value="SBQ64994.1"/>
    <property type="molecule type" value="Transcribed_RNA"/>
</dbReference>
<organism evidence="9">
    <name type="scientific">Nothobranchius korthausae</name>
    <dbReference type="NCBI Taxonomy" id="1143690"/>
    <lineage>
        <taxon>Eukaryota</taxon>
        <taxon>Metazoa</taxon>
        <taxon>Chordata</taxon>
        <taxon>Craniata</taxon>
        <taxon>Vertebrata</taxon>
        <taxon>Euteleostomi</taxon>
        <taxon>Actinopterygii</taxon>
        <taxon>Neopterygii</taxon>
        <taxon>Teleostei</taxon>
        <taxon>Neoteleostei</taxon>
        <taxon>Acanthomorphata</taxon>
        <taxon>Ovalentaria</taxon>
        <taxon>Atherinomorphae</taxon>
        <taxon>Cyprinodontiformes</taxon>
        <taxon>Nothobranchiidae</taxon>
        <taxon>Nothobranchius</taxon>
    </lineage>
</organism>
<dbReference type="PANTHER" id="PTHR10844">
    <property type="entry name" value="CAVEOLIN"/>
    <property type="match status" value="1"/>
</dbReference>